<dbReference type="PANTHER" id="PTHR28009:SF1">
    <property type="entry name" value="PHEROMONE ALPHA FACTOR RECEPTOR"/>
    <property type="match status" value="1"/>
</dbReference>
<keyword evidence="2" id="KW-0472">Membrane</keyword>
<evidence type="ECO:0000313" key="4">
    <source>
        <dbReference type="Proteomes" id="UP001161757"/>
    </source>
</evidence>
<dbReference type="GO" id="GO:0004932">
    <property type="term" value="F:mating-type factor pheromone receptor activity"/>
    <property type="evidence" value="ECO:0007669"/>
    <property type="project" value="InterPro"/>
</dbReference>
<feature type="transmembrane region" description="Helical" evidence="2">
    <location>
        <begin position="227"/>
        <end position="252"/>
    </location>
</feature>
<reference evidence="3" key="1">
    <citation type="submission" date="2023-01" db="EMBL/GenBank/DDBJ databases">
        <title>Exophiala dermititidis isolated from Cystic Fibrosis Patient.</title>
        <authorList>
            <person name="Kurbessoian T."/>
            <person name="Crocker A."/>
            <person name="Murante D."/>
            <person name="Hogan D.A."/>
            <person name="Stajich J.E."/>
        </authorList>
    </citation>
    <scope>NUCLEOTIDE SEQUENCE</scope>
    <source>
        <strain evidence="3">Ex8</strain>
    </source>
</reference>
<protein>
    <submittedName>
        <fullName evidence="3">Uncharacterized protein</fullName>
    </submittedName>
</protein>
<feature type="compositionally biased region" description="Basic and acidic residues" evidence="1">
    <location>
        <begin position="415"/>
        <end position="430"/>
    </location>
</feature>
<name>A0AAN6F000_EXODE</name>
<feature type="transmembrane region" description="Helical" evidence="2">
    <location>
        <begin position="59"/>
        <end position="80"/>
    </location>
</feature>
<keyword evidence="2" id="KW-1133">Transmembrane helix</keyword>
<dbReference type="Pfam" id="PF02116">
    <property type="entry name" value="STE2"/>
    <property type="match status" value="1"/>
</dbReference>
<dbReference type="InterPro" id="IPR000366">
    <property type="entry name" value="GPCR_STE2"/>
</dbReference>
<feature type="compositionally biased region" description="Polar residues" evidence="1">
    <location>
        <begin position="349"/>
        <end position="360"/>
    </location>
</feature>
<dbReference type="GO" id="GO:0000750">
    <property type="term" value="P:pheromone-dependent signal transduction involved in conjugation with cellular fusion"/>
    <property type="evidence" value="ECO:0007669"/>
    <property type="project" value="TreeGrafter"/>
</dbReference>
<dbReference type="Proteomes" id="UP001161757">
    <property type="component" value="Unassembled WGS sequence"/>
</dbReference>
<evidence type="ECO:0000256" key="1">
    <source>
        <dbReference type="SAM" id="MobiDB-lite"/>
    </source>
</evidence>
<dbReference type="PANTHER" id="PTHR28009">
    <property type="entry name" value="PHEROMONE ALPHA FACTOR RECEPTOR"/>
    <property type="match status" value="1"/>
</dbReference>
<evidence type="ECO:0000256" key="2">
    <source>
        <dbReference type="SAM" id="Phobius"/>
    </source>
</evidence>
<dbReference type="EMBL" id="JAJGCB010000003">
    <property type="protein sequence ID" value="KAJ8993461.1"/>
    <property type="molecule type" value="Genomic_DNA"/>
</dbReference>
<feature type="transmembrane region" description="Helical" evidence="2">
    <location>
        <begin position="304"/>
        <end position="322"/>
    </location>
</feature>
<feature type="region of interest" description="Disordered" evidence="1">
    <location>
        <begin position="330"/>
        <end position="371"/>
    </location>
</feature>
<comment type="caution">
    <text evidence="3">The sequence shown here is derived from an EMBL/GenBank/DDBJ whole genome shotgun (WGS) entry which is preliminary data.</text>
</comment>
<feature type="transmembrane region" description="Helical" evidence="2">
    <location>
        <begin position="264"/>
        <end position="292"/>
    </location>
</feature>
<feature type="region of interest" description="Disordered" evidence="1">
    <location>
        <begin position="404"/>
        <end position="438"/>
    </location>
</feature>
<keyword evidence="2" id="KW-0812">Transmembrane</keyword>
<gene>
    <name evidence="3" type="ORF">HRR80_001974</name>
</gene>
<dbReference type="GO" id="GO:0038038">
    <property type="term" value="C:G protein-coupled receptor homodimeric complex"/>
    <property type="evidence" value="ECO:0007669"/>
    <property type="project" value="TreeGrafter"/>
</dbReference>
<proteinExistence type="predicted"/>
<evidence type="ECO:0000313" key="3">
    <source>
        <dbReference type="EMBL" id="KAJ8993461.1"/>
    </source>
</evidence>
<organism evidence="3 4">
    <name type="scientific">Exophiala dermatitidis</name>
    <name type="common">Black yeast-like fungus</name>
    <name type="synonym">Wangiella dermatitidis</name>
    <dbReference type="NCBI Taxonomy" id="5970"/>
    <lineage>
        <taxon>Eukaryota</taxon>
        <taxon>Fungi</taxon>
        <taxon>Dikarya</taxon>
        <taxon>Ascomycota</taxon>
        <taxon>Pezizomycotina</taxon>
        <taxon>Eurotiomycetes</taxon>
        <taxon>Chaetothyriomycetidae</taxon>
        <taxon>Chaetothyriales</taxon>
        <taxon>Herpotrichiellaceae</taxon>
        <taxon>Exophiala</taxon>
    </lineage>
</organism>
<sequence length="438" mass="47628">MAVRTMPAVTLTEATSFPTAGIGGSYYDTAFGVPTYGSAVFNQTTWRLLDNWDHGNVNYASSEGLAAGLAWATLIYLLALTPSHKRTTPFHCFLLTGLVFMLLHLMINVIAALTPGLKTTTAYIYITLDIASSAWPRKYVVVTAMSAVASWFSFIFAAICLWLQAKGLMTGIRVRFITVYKMILGYLILTSVLALASCVAFNIKQIMYIGKTTALEESTAVLQLRNLYLITYAISIGSFSLVSIFSIVDIIWRRPSRVIKGHNVFASALNLVGLLCAQSFMVPFIFCILQVIPNNSGIMLPEIMLLPSVYVILPLGSLFMTVNTPDSEPTSGALPLKSAPSPGPFDRSPTLNGGTVSGSRPGSYVPDMASEKTYTDRKSVCSQLDRELNLIDSLDTLGKQEADSMLHGQGNKKAKTSDAPKHAYGEKDNIHVGTEQMV</sequence>
<feature type="transmembrane region" description="Helical" evidence="2">
    <location>
        <begin position="183"/>
        <end position="207"/>
    </location>
</feature>
<accession>A0AAN6F000</accession>
<feature type="transmembrane region" description="Helical" evidence="2">
    <location>
        <begin position="92"/>
        <end position="113"/>
    </location>
</feature>
<feature type="transmembrane region" description="Helical" evidence="2">
    <location>
        <begin position="139"/>
        <end position="163"/>
    </location>
</feature>
<dbReference type="AlphaFoldDB" id="A0AAN6F000"/>